<organism evidence="1 2">
    <name type="scientific">Rubritalea profundi</name>
    <dbReference type="NCBI Taxonomy" id="1658618"/>
    <lineage>
        <taxon>Bacteria</taxon>
        <taxon>Pseudomonadati</taxon>
        <taxon>Verrucomicrobiota</taxon>
        <taxon>Verrucomicrobiia</taxon>
        <taxon>Verrucomicrobiales</taxon>
        <taxon>Rubritaleaceae</taxon>
        <taxon>Rubritalea</taxon>
    </lineage>
</organism>
<accession>A0A2S7TYV2</accession>
<dbReference type="EMBL" id="MQWA01000001">
    <property type="protein sequence ID" value="PQJ27926.1"/>
    <property type="molecule type" value="Genomic_DNA"/>
</dbReference>
<proteinExistence type="predicted"/>
<dbReference type="AlphaFoldDB" id="A0A2S7TYV2"/>
<evidence type="ECO:0008006" key="3">
    <source>
        <dbReference type="Google" id="ProtNLM"/>
    </source>
</evidence>
<dbReference type="RefSeq" id="WP_105042421.1">
    <property type="nucleotide sequence ID" value="NZ_MQWA01000001.1"/>
</dbReference>
<sequence>MELQKNITNEQPVLLSRIELAKRLGICPRVVSQESLSNRIPFVTLGKSRRYDLKAVLEALGANSK</sequence>
<name>A0A2S7TYV2_9BACT</name>
<dbReference type="Proteomes" id="UP000239907">
    <property type="component" value="Unassembled WGS sequence"/>
</dbReference>
<evidence type="ECO:0000313" key="1">
    <source>
        <dbReference type="EMBL" id="PQJ27926.1"/>
    </source>
</evidence>
<protein>
    <recommendedName>
        <fullName evidence="3">DNA-binding protein</fullName>
    </recommendedName>
</protein>
<gene>
    <name evidence="1" type="ORF">BSZ32_05030</name>
</gene>
<evidence type="ECO:0000313" key="2">
    <source>
        <dbReference type="Proteomes" id="UP000239907"/>
    </source>
</evidence>
<keyword evidence="2" id="KW-1185">Reference proteome</keyword>
<comment type="caution">
    <text evidence="1">The sequence shown here is derived from an EMBL/GenBank/DDBJ whole genome shotgun (WGS) entry which is preliminary data.</text>
</comment>
<reference evidence="1 2" key="1">
    <citation type="submission" date="2016-12" db="EMBL/GenBank/DDBJ databases">
        <title>Study of bacterial adaptation to deep sea.</title>
        <authorList>
            <person name="Song J."/>
            <person name="Yoshizawa S."/>
            <person name="Kogure K."/>
        </authorList>
    </citation>
    <scope>NUCLEOTIDE SEQUENCE [LARGE SCALE GENOMIC DNA]</scope>
    <source>
        <strain evidence="1 2">SAORIC-165</strain>
    </source>
</reference>